<dbReference type="InterPro" id="IPR009057">
    <property type="entry name" value="Homeodomain-like_sf"/>
</dbReference>
<proteinExistence type="predicted"/>
<dbReference type="OrthoDB" id="270177at2"/>
<keyword evidence="1" id="KW-0805">Transcription regulation</keyword>
<evidence type="ECO:0000313" key="6">
    <source>
        <dbReference type="EMBL" id="AQV94168.1"/>
    </source>
</evidence>
<dbReference type="RefSeq" id="WP_078196437.1">
    <property type="nucleotide sequence ID" value="NZ_CP017757.2"/>
</dbReference>
<dbReference type="InterPro" id="IPR036271">
    <property type="entry name" value="Tet_transcr_reg_TetR-rel_C_sf"/>
</dbReference>
<feature type="domain" description="HTH tetR-type" evidence="5">
    <location>
        <begin position="6"/>
        <end position="66"/>
    </location>
</feature>
<dbReference type="KEGG" id="cuh:BJN34_09735"/>
<name>A0A1U9UNE3_CUPNE</name>
<dbReference type="Proteomes" id="UP000189627">
    <property type="component" value="Chromosome 1"/>
</dbReference>
<gene>
    <name evidence="6" type="ORF">BJN34_09735</name>
</gene>
<dbReference type="EMBL" id="CP017757">
    <property type="protein sequence ID" value="AQV94168.1"/>
    <property type="molecule type" value="Genomic_DNA"/>
</dbReference>
<dbReference type="Pfam" id="PF00440">
    <property type="entry name" value="TetR_N"/>
    <property type="match status" value="1"/>
</dbReference>
<dbReference type="Gene3D" id="1.10.10.60">
    <property type="entry name" value="Homeodomain-like"/>
    <property type="match status" value="1"/>
</dbReference>
<dbReference type="SUPFAM" id="SSF46689">
    <property type="entry name" value="Homeodomain-like"/>
    <property type="match status" value="1"/>
</dbReference>
<evidence type="ECO:0000256" key="4">
    <source>
        <dbReference type="PROSITE-ProRule" id="PRU00335"/>
    </source>
</evidence>
<evidence type="ECO:0000259" key="5">
    <source>
        <dbReference type="PROSITE" id="PS50977"/>
    </source>
</evidence>
<dbReference type="InterPro" id="IPR001647">
    <property type="entry name" value="HTH_TetR"/>
</dbReference>
<evidence type="ECO:0000256" key="2">
    <source>
        <dbReference type="ARBA" id="ARBA00023125"/>
    </source>
</evidence>
<dbReference type="SUPFAM" id="SSF48498">
    <property type="entry name" value="Tetracyclin repressor-like, C-terminal domain"/>
    <property type="match status" value="1"/>
</dbReference>
<feature type="DNA-binding region" description="H-T-H motif" evidence="4">
    <location>
        <begin position="29"/>
        <end position="48"/>
    </location>
</feature>
<dbReference type="AlphaFoldDB" id="A0A1U9UNE3"/>
<dbReference type="InterPro" id="IPR011075">
    <property type="entry name" value="TetR_C"/>
</dbReference>
<sequence>MARPQEFNTAEALHEAMGVFWEKGYEATSLADLLTATGLSKSSLYATFGGKRELFIAAFDAYRDERTREMHRVLGQGPARHAIEQFFRMIIEHAGAQTFCHGCMSTNQAVELAPHDPEIRQRVEEDFQCIEDALALTIERGKREGAVPSSADTRALASLLVVAFPGFQVMVRAGAGHTRMESALRLLLSNLG</sequence>
<dbReference type="Pfam" id="PF16925">
    <property type="entry name" value="TetR_C_13"/>
    <property type="match status" value="1"/>
</dbReference>
<dbReference type="GO" id="GO:0003677">
    <property type="term" value="F:DNA binding"/>
    <property type="evidence" value="ECO:0007669"/>
    <property type="project" value="UniProtKB-UniRule"/>
</dbReference>
<accession>A0A1U9UNE3</accession>
<keyword evidence="2 4" id="KW-0238">DNA-binding</keyword>
<dbReference type="PANTHER" id="PTHR47506">
    <property type="entry name" value="TRANSCRIPTIONAL REGULATORY PROTEIN"/>
    <property type="match status" value="1"/>
</dbReference>
<dbReference type="PANTHER" id="PTHR47506:SF10">
    <property type="entry name" value="TRANSCRIPTIONAL REGULATORY PROTEIN"/>
    <property type="match status" value="1"/>
</dbReference>
<dbReference type="Gene3D" id="1.10.357.10">
    <property type="entry name" value="Tetracycline Repressor, domain 2"/>
    <property type="match status" value="1"/>
</dbReference>
<keyword evidence="3" id="KW-0804">Transcription</keyword>
<organism evidence="6 7">
    <name type="scientific">Cupriavidus necator</name>
    <name type="common">Alcaligenes eutrophus</name>
    <name type="synonym">Ralstonia eutropha</name>
    <dbReference type="NCBI Taxonomy" id="106590"/>
    <lineage>
        <taxon>Bacteria</taxon>
        <taxon>Pseudomonadati</taxon>
        <taxon>Pseudomonadota</taxon>
        <taxon>Betaproteobacteria</taxon>
        <taxon>Burkholderiales</taxon>
        <taxon>Burkholderiaceae</taxon>
        <taxon>Cupriavidus</taxon>
    </lineage>
</organism>
<protein>
    <submittedName>
        <fullName evidence="6">TetR family transcriptional regulator</fullName>
    </submittedName>
</protein>
<reference evidence="7" key="1">
    <citation type="submission" date="2017-02" db="EMBL/GenBank/DDBJ databases">
        <title>Complete genome sequence of Cupriavidus necator strain NH9, a 3-chlorobenzoate degrader.</title>
        <authorList>
            <person name="Moriuchi R."/>
            <person name="Dohra H."/>
            <person name="Ogawa N."/>
        </authorList>
    </citation>
    <scope>NUCLEOTIDE SEQUENCE [LARGE SCALE GENOMIC DNA]</scope>
    <source>
        <strain evidence="7">NH9</strain>
    </source>
</reference>
<evidence type="ECO:0000256" key="3">
    <source>
        <dbReference type="ARBA" id="ARBA00023163"/>
    </source>
</evidence>
<evidence type="ECO:0000313" key="7">
    <source>
        <dbReference type="Proteomes" id="UP000189627"/>
    </source>
</evidence>
<evidence type="ECO:0000256" key="1">
    <source>
        <dbReference type="ARBA" id="ARBA00023015"/>
    </source>
</evidence>
<dbReference type="PROSITE" id="PS50977">
    <property type="entry name" value="HTH_TETR_2"/>
    <property type="match status" value="1"/>
</dbReference>